<keyword evidence="3" id="KW-1185">Reference proteome</keyword>
<dbReference type="OrthoDB" id="73633at2"/>
<feature type="domain" description="HD-GYP" evidence="1">
    <location>
        <begin position="170"/>
        <end position="366"/>
    </location>
</feature>
<dbReference type="InterPro" id="IPR003018">
    <property type="entry name" value="GAF"/>
</dbReference>
<dbReference type="InterPro" id="IPR003607">
    <property type="entry name" value="HD/PDEase_dom"/>
</dbReference>
<dbReference type="Gene3D" id="3.30.450.40">
    <property type="match status" value="1"/>
</dbReference>
<dbReference type="NCBIfam" id="TIGR00277">
    <property type="entry name" value="HDIG"/>
    <property type="match status" value="1"/>
</dbReference>
<dbReference type="RefSeq" id="WP_092265850.1">
    <property type="nucleotide sequence ID" value="NZ_FNZA01000039.1"/>
</dbReference>
<dbReference type="Proteomes" id="UP000199223">
    <property type="component" value="Unassembled WGS sequence"/>
</dbReference>
<dbReference type="Pfam" id="PF01590">
    <property type="entry name" value="GAF"/>
    <property type="match status" value="1"/>
</dbReference>
<evidence type="ECO:0000313" key="3">
    <source>
        <dbReference type="Proteomes" id="UP000199223"/>
    </source>
</evidence>
<dbReference type="InterPro" id="IPR006675">
    <property type="entry name" value="HDIG_dom"/>
</dbReference>
<dbReference type="PANTHER" id="PTHR45228">
    <property type="entry name" value="CYCLIC DI-GMP PHOSPHODIESTERASE TM_0186-RELATED"/>
    <property type="match status" value="1"/>
</dbReference>
<protein>
    <submittedName>
        <fullName evidence="2">HDIG domain-containing protein</fullName>
    </submittedName>
</protein>
<gene>
    <name evidence="2" type="ORF">SAMN04488058_13913</name>
</gene>
<dbReference type="InterPro" id="IPR037522">
    <property type="entry name" value="HD_GYP_dom"/>
</dbReference>
<dbReference type="CDD" id="cd00077">
    <property type="entry name" value="HDc"/>
    <property type="match status" value="1"/>
</dbReference>
<dbReference type="Gene3D" id="1.10.3210.10">
    <property type="entry name" value="Hypothetical protein af1432"/>
    <property type="match status" value="1"/>
</dbReference>
<dbReference type="InterPro" id="IPR052020">
    <property type="entry name" value="Cyclic_di-GMP/3'3'-cGAMP_PDE"/>
</dbReference>
<dbReference type="SUPFAM" id="SSF55781">
    <property type="entry name" value="GAF domain-like"/>
    <property type="match status" value="1"/>
</dbReference>
<proteinExistence type="predicted"/>
<dbReference type="InterPro" id="IPR029016">
    <property type="entry name" value="GAF-like_dom_sf"/>
</dbReference>
<dbReference type="SUPFAM" id="SSF109604">
    <property type="entry name" value="HD-domain/PDEase-like"/>
    <property type="match status" value="1"/>
</dbReference>
<reference evidence="3" key="1">
    <citation type="submission" date="2016-10" db="EMBL/GenBank/DDBJ databases">
        <authorList>
            <person name="Varghese N."/>
            <person name="Submissions S."/>
        </authorList>
    </citation>
    <scope>NUCLEOTIDE SEQUENCE [LARGE SCALE GENOMIC DNA]</scope>
    <source>
        <strain evidence="3">CGMCC 1.10218</strain>
    </source>
</reference>
<organism evidence="2 3">
    <name type="scientific">Deinococcus reticulitermitis</name>
    <dbReference type="NCBI Taxonomy" id="856736"/>
    <lineage>
        <taxon>Bacteria</taxon>
        <taxon>Thermotogati</taxon>
        <taxon>Deinococcota</taxon>
        <taxon>Deinococci</taxon>
        <taxon>Deinococcales</taxon>
        <taxon>Deinococcaceae</taxon>
        <taxon>Deinococcus</taxon>
    </lineage>
</organism>
<dbReference type="PANTHER" id="PTHR45228:SF8">
    <property type="entry name" value="TWO-COMPONENT RESPONSE REGULATOR-RELATED"/>
    <property type="match status" value="1"/>
</dbReference>
<sequence length="368" mass="39924">MNSDELHHVTLELLQVALQAPDLDTALLPVLGALVQHTAAVGAGYFQWSDEALAHALRCWVGQCPLQGCQTPFLRDIPAHLPLLEALRREAGPLDFVDTLGDPVVGQLGDLGVRALFAAPVQDAGGALVGVLVAYSPAPHGWTAQERLVIGGVSGLVTVLTARLQLRDRELAAHEGALRALGLSLEARDAEAQGHIDRVTRLAERLGMRLGLRDAELRDLRWGAYLHDLGKIGLPDEILLCDGPLTSDMRQRMQGHVREGVRLAGQLPFVRQTVLDVIGAHHERWDGGGYPAGLRREAIPLPARIFSACDVFDALISARRYKPAWAPEEALGYIRQASGEHFDPQVVTALIDVLAERPEELGRTELQG</sequence>
<dbReference type="STRING" id="856736.SAMN04488058_13913"/>
<accession>A0A1H7CTF1</accession>
<evidence type="ECO:0000313" key="2">
    <source>
        <dbReference type="EMBL" id="SEJ92756.1"/>
    </source>
</evidence>
<dbReference type="Pfam" id="PF13487">
    <property type="entry name" value="HD_5"/>
    <property type="match status" value="1"/>
</dbReference>
<evidence type="ECO:0000259" key="1">
    <source>
        <dbReference type="PROSITE" id="PS51832"/>
    </source>
</evidence>
<dbReference type="AlphaFoldDB" id="A0A1H7CTF1"/>
<dbReference type="SMART" id="SM00471">
    <property type="entry name" value="HDc"/>
    <property type="match status" value="1"/>
</dbReference>
<dbReference type="EMBL" id="FNZA01000039">
    <property type="protein sequence ID" value="SEJ92756.1"/>
    <property type="molecule type" value="Genomic_DNA"/>
</dbReference>
<name>A0A1H7CTF1_9DEIO</name>
<dbReference type="PROSITE" id="PS51832">
    <property type="entry name" value="HD_GYP"/>
    <property type="match status" value="1"/>
</dbReference>